<organism evidence="2 3">
    <name type="scientific">Reichenbachiella faecimaris</name>
    <dbReference type="NCBI Taxonomy" id="692418"/>
    <lineage>
        <taxon>Bacteria</taxon>
        <taxon>Pseudomonadati</taxon>
        <taxon>Bacteroidota</taxon>
        <taxon>Cytophagia</taxon>
        <taxon>Cytophagales</taxon>
        <taxon>Reichenbachiellaceae</taxon>
        <taxon>Reichenbachiella</taxon>
    </lineage>
</organism>
<feature type="signal peptide" evidence="1">
    <location>
        <begin position="1"/>
        <end position="26"/>
    </location>
</feature>
<evidence type="ECO:0000313" key="3">
    <source>
        <dbReference type="Proteomes" id="UP000192472"/>
    </source>
</evidence>
<keyword evidence="1" id="KW-0732">Signal</keyword>
<dbReference type="AlphaFoldDB" id="A0A1W2GM51"/>
<proteinExistence type="predicted"/>
<reference evidence="2 3" key="1">
    <citation type="submission" date="2017-04" db="EMBL/GenBank/DDBJ databases">
        <authorList>
            <person name="Afonso C.L."/>
            <person name="Miller P.J."/>
            <person name="Scott M.A."/>
            <person name="Spackman E."/>
            <person name="Goraichik I."/>
            <person name="Dimitrov K.M."/>
            <person name="Suarez D.L."/>
            <person name="Swayne D.E."/>
        </authorList>
    </citation>
    <scope>NUCLEOTIDE SEQUENCE [LARGE SCALE GENOMIC DNA]</scope>
    <source>
        <strain evidence="2 3">DSM 26133</strain>
    </source>
</reference>
<keyword evidence="3" id="KW-1185">Reference proteome</keyword>
<sequence>MNNFIQKSLYIAIFFFGINTASQAQAQTDLKNSILFLAIDDWAEVYINGEMVFNKMASSGHLASEVEFDLNPFIKGKQDPIVEIRLINAVCATCEAGNGWIIEFEVFQNGESVDYIIEEGDSMGGDTVFTISYEWGYI</sequence>
<dbReference type="EMBL" id="FWYF01000004">
    <property type="protein sequence ID" value="SMD37745.1"/>
    <property type="molecule type" value="Genomic_DNA"/>
</dbReference>
<gene>
    <name evidence="2" type="ORF">SAMN04488029_3441</name>
</gene>
<dbReference type="STRING" id="692418.SAMN04488029_3441"/>
<dbReference type="Proteomes" id="UP000192472">
    <property type="component" value="Unassembled WGS sequence"/>
</dbReference>
<evidence type="ECO:0000256" key="1">
    <source>
        <dbReference type="SAM" id="SignalP"/>
    </source>
</evidence>
<evidence type="ECO:0000313" key="2">
    <source>
        <dbReference type="EMBL" id="SMD37745.1"/>
    </source>
</evidence>
<evidence type="ECO:0008006" key="4">
    <source>
        <dbReference type="Google" id="ProtNLM"/>
    </source>
</evidence>
<dbReference type="RefSeq" id="WP_084374084.1">
    <property type="nucleotide sequence ID" value="NZ_FWYF01000004.1"/>
</dbReference>
<name>A0A1W2GM51_REIFA</name>
<accession>A0A1W2GM51</accession>
<protein>
    <recommendedName>
        <fullName evidence="4">Glycosyl hydrolases family 2, sugar binding domain</fullName>
    </recommendedName>
</protein>
<feature type="chain" id="PRO_5012258433" description="Glycosyl hydrolases family 2, sugar binding domain" evidence="1">
    <location>
        <begin position="27"/>
        <end position="138"/>
    </location>
</feature>